<comment type="similarity">
    <text evidence="7">Belongs to the cation transport ATPase (P-type) (TC 3.A.3) family. Type IB subfamily.</text>
</comment>
<dbReference type="EMBL" id="MU001783">
    <property type="protein sequence ID" value="KAF2798465.1"/>
    <property type="molecule type" value="Genomic_DNA"/>
</dbReference>
<evidence type="ECO:0000313" key="10">
    <source>
        <dbReference type="EMBL" id="KAF2798465.1"/>
    </source>
</evidence>
<evidence type="ECO:0000256" key="6">
    <source>
        <dbReference type="ARBA" id="ARBA00023136"/>
    </source>
</evidence>
<dbReference type="AlphaFoldDB" id="A0A6A6XR69"/>
<evidence type="ECO:0000256" key="2">
    <source>
        <dbReference type="ARBA" id="ARBA00022692"/>
    </source>
</evidence>
<gene>
    <name evidence="10" type="ORF">K505DRAFT_405162</name>
</gene>
<comment type="subcellular location">
    <subcellularLocation>
        <location evidence="1 7">Membrane</location>
    </subcellularLocation>
</comment>
<sequence length="993" mass="107727">MAGGSCCASKGCCGGSREGKELPEAVDKQDVLPPPTTNLDDTTPPSQTSINIAASNSMTDVGAQESPANTCMPPGSKRSDSSLELSTTQSHSSRTCCSRTPILSHEAPEGPHVHSKDIRDDGERGPPTFERIILTIEGLKCGCCESGIAKTIQNVRGIQNHQVNVVLARVEFDLDTCQHSISEVIVRLNRATGYTFKEYVQPDGQILELLVSDPSSLYQACRPDGVTLLNSGTKQHIWSPARLLSGRSSVVPPEVSGHRRPPQKIESGHMKSTGPSLYQHTIRAHYDAAKIGARDVFEYYQQLAPGQHIQLAPLSAHPSLAIGAKQTKRACLVFLITLTFTIPVLVFAWAQIDHENLVYDHISLALATVVQIIATKEFVPGALRSLVHSGLFEMDFLVALSTSIAYVFSVISYAFRLRNHPLETGSFFETSTLLVTLILLGRVVGEFARFRAAKSVSFRSLQAEEALLVISGGLAGPGNETHKIDARLLQYGDSFKVPPHTRIVTDGRVTYGGSEVDEAMITGESIPVAKGLGHMVYAGTTNGDGQLIVALTKLPHENSISKIATMIENAELSKPKVQALADTIAGWFVPAIAAVGISVFLIWLFVDRYINHRTWQNSVVTAITYAIATLIVSCPCAIGLAVPMVVLIAGGVSARFGIIFRDPQKLEVARNVTDLVLDKTGTLTTGEMEVVEGNFHGTYPEQIKSLTVGLLEDVKHPVAAAVFKWLQKEPRHDVKGPIVPTKMVNISSIPGEGVVGTCNDSRLEVRAGNPQWLGVHVMESEHTLLCVSVSGVLSATFRLQDRARHSAEKVVKLLGDRGIAVHMISGDSEGAVKEIAHTLNIPKSHTRCRLRPGDKQKYIQDLQNNGKIVMFVGDGTNDSVALKQADVGVHMNHGSDVAKSASDVVLMTTRLHDILILLDISKAAYRRIITNFAWSAIYNMVAILMAAGAFVQVRIEPAYAGLGELVSVVPIFLIAFQMKWRDYGKSYRAMEYE</sequence>
<dbReference type="InterPro" id="IPR008250">
    <property type="entry name" value="ATPase_P-typ_transduc_dom_A_sf"/>
</dbReference>
<dbReference type="Proteomes" id="UP000799757">
    <property type="component" value="Unassembled WGS sequence"/>
</dbReference>
<keyword evidence="3 7" id="KW-0479">Metal-binding</keyword>
<feature type="transmembrane region" description="Helical" evidence="7">
    <location>
        <begin position="957"/>
        <end position="976"/>
    </location>
</feature>
<feature type="compositionally biased region" description="Basic and acidic residues" evidence="8">
    <location>
        <begin position="17"/>
        <end position="30"/>
    </location>
</feature>
<dbReference type="GO" id="GO:0005524">
    <property type="term" value="F:ATP binding"/>
    <property type="evidence" value="ECO:0007669"/>
    <property type="project" value="UniProtKB-UniRule"/>
</dbReference>
<dbReference type="CDD" id="cd00371">
    <property type="entry name" value="HMA"/>
    <property type="match status" value="1"/>
</dbReference>
<dbReference type="SUPFAM" id="SSF81665">
    <property type="entry name" value="Calcium ATPase, transmembrane domain M"/>
    <property type="match status" value="1"/>
</dbReference>
<dbReference type="InterPro" id="IPR006121">
    <property type="entry name" value="HMA_dom"/>
</dbReference>
<dbReference type="InterPro" id="IPR017969">
    <property type="entry name" value="Heavy-metal-associated_CS"/>
</dbReference>
<keyword evidence="7" id="KW-0067">ATP-binding</keyword>
<keyword evidence="2 7" id="KW-0812">Transmembrane</keyword>
<dbReference type="InterPro" id="IPR036412">
    <property type="entry name" value="HAD-like_sf"/>
</dbReference>
<dbReference type="GO" id="GO:0019829">
    <property type="term" value="F:ATPase-coupled monoatomic cation transmembrane transporter activity"/>
    <property type="evidence" value="ECO:0007669"/>
    <property type="project" value="InterPro"/>
</dbReference>
<feature type="region of interest" description="Disordered" evidence="8">
    <location>
        <begin position="1"/>
        <end position="126"/>
    </location>
</feature>
<keyword evidence="11" id="KW-1185">Reference proteome</keyword>
<dbReference type="PROSITE" id="PS01229">
    <property type="entry name" value="COF_2"/>
    <property type="match status" value="1"/>
</dbReference>
<feature type="region of interest" description="Disordered" evidence="8">
    <location>
        <begin position="249"/>
        <end position="272"/>
    </location>
</feature>
<dbReference type="Gene3D" id="2.70.150.10">
    <property type="entry name" value="Calcium-transporting ATPase, cytoplasmic transduction domain A"/>
    <property type="match status" value="1"/>
</dbReference>
<dbReference type="InterPro" id="IPR027256">
    <property type="entry name" value="P-typ_ATPase_IB"/>
</dbReference>
<evidence type="ECO:0000256" key="3">
    <source>
        <dbReference type="ARBA" id="ARBA00022723"/>
    </source>
</evidence>
<dbReference type="GO" id="GO:0016020">
    <property type="term" value="C:membrane"/>
    <property type="evidence" value="ECO:0007669"/>
    <property type="project" value="UniProtKB-SubCell"/>
</dbReference>
<keyword evidence="4" id="KW-1278">Translocase</keyword>
<feature type="transmembrane region" description="Helical" evidence="7">
    <location>
        <begin position="330"/>
        <end position="352"/>
    </location>
</feature>
<feature type="transmembrane region" description="Helical" evidence="7">
    <location>
        <begin position="396"/>
        <end position="415"/>
    </location>
</feature>
<organism evidence="10 11">
    <name type="scientific">Melanomma pulvis-pyrius CBS 109.77</name>
    <dbReference type="NCBI Taxonomy" id="1314802"/>
    <lineage>
        <taxon>Eukaryota</taxon>
        <taxon>Fungi</taxon>
        <taxon>Dikarya</taxon>
        <taxon>Ascomycota</taxon>
        <taxon>Pezizomycotina</taxon>
        <taxon>Dothideomycetes</taxon>
        <taxon>Pleosporomycetidae</taxon>
        <taxon>Pleosporales</taxon>
        <taxon>Melanommataceae</taxon>
        <taxon>Melanomma</taxon>
    </lineage>
</organism>
<dbReference type="PRINTS" id="PR00119">
    <property type="entry name" value="CATATPASE"/>
</dbReference>
<dbReference type="InterPro" id="IPR036163">
    <property type="entry name" value="HMA_dom_sf"/>
</dbReference>
<feature type="transmembrane region" description="Helical" evidence="7">
    <location>
        <begin position="932"/>
        <end position="951"/>
    </location>
</feature>
<dbReference type="Gene3D" id="3.40.50.1000">
    <property type="entry name" value="HAD superfamily/HAD-like"/>
    <property type="match status" value="1"/>
</dbReference>
<dbReference type="InterPro" id="IPR001757">
    <property type="entry name" value="P_typ_ATPase"/>
</dbReference>
<dbReference type="PANTHER" id="PTHR46594:SF4">
    <property type="entry name" value="P-TYPE CATION-TRANSPORTING ATPASE"/>
    <property type="match status" value="1"/>
</dbReference>
<evidence type="ECO:0000256" key="4">
    <source>
        <dbReference type="ARBA" id="ARBA00022967"/>
    </source>
</evidence>
<keyword evidence="5 7" id="KW-1133">Transmembrane helix</keyword>
<dbReference type="NCBIfam" id="TIGR01494">
    <property type="entry name" value="ATPase_P-type"/>
    <property type="match status" value="2"/>
</dbReference>
<dbReference type="OrthoDB" id="432719at2759"/>
<keyword evidence="7" id="KW-0547">Nucleotide-binding</keyword>
<proteinExistence type="inferred from homology"/>
<dbReference type="Pfam" id="PF00122">
    <property type="entry name" value="E1-E2_ATPase"/>
    <property type="match status" value="1"/>
</dbReference>
<dbReference type="PROSITE" id="PS00154">
    <property type="entry name" value="ATPASE_E1_E2"/>
    <property type="match status" value="1"/>
</dbReference>
<dbReference type="InterPro" id="IPR018303">
    <property type="entry name" value="ATPase_P-typ_P_site"/>
</dbReference>
<dbReference type="PROSITE" id="PS50890">
    <property type="entry name" value="PUA"/>
    <property type="match status" value="1"/>
</dbReference>
<feature type="transmembrane region" description="Helical" evidence="7">
    <location>
        <begin position="626"/>
        <end position="652"/>
    </location>
</feature>
<dbReference type="SUPFAM" id="SSF81653">
    <property type="entry name" value="Calcium ATPase, transduction domain A"/>
    <property type="match status" value="1"/>
</dbReference>
<dbReference type="InterPro" id="IPR059000">
    <property type="entry name" value="ATPase_P-type_domA"/>
</dbReference>
<evidence type="ECO:0000259" key="9">
    <source>
        <dbReference type="Pfam" id="PF00122"/>
    </source>
</evidence>
<feature type="compositionally biased region" description="Polar residues" evidence="8">
    <location>
        <begin position="46"/>
        <end position="59"/>
    </location>
</feature>
<dbReference type="Gene3D" id="3.30.70.100">
    <property type="match status" value="1"/>
</dbReference>
<evidence type="ECO:0000256" key="7">
    <source>
        <dbReference type="RuleBase" id="RU362081"/>
    </source>
</evidence>
<dbReference type="PANTHER" id="PTHR46594">
    <property type="entry name" value="P-TYPE CATION-TRANSPORTING ATPASE"/>
    <property type="match status" value="1"/>
</dbReference>
<dbReference type="NCBIfam" id="TIGR01525">
    <property type="entry name" value="ATPase-IB_hvy"/>
    <property type="match status" value="1"/>
</dbReference>
<evidence type="ECO:0000313" key="11">
    <source>
        <dbReference type="Proteomes" id="UP000799757"/>
    </source>
</evidence>
<evidence type="ECO:0000256" key="1">
    <source>
        <dbReference type="ARBA" id="ARBA00004370"/>
    </source>
</evidence>
<dbReference type="InterPro" id="IPR023214">
    <property type="entry name" value="HAD_sf"/>
</dbReference>
<dbReference type="InterPro" id="IPR023299">
    <property type="entry name" value="ATPase_P-typ_cyto_dom_N"/>
</dbReference>
<evidence type="ECO:0000256" key="5">
    <source>
        <dbReference type="ARBA" id="ARBA00022989"/>
    </source>
</evidence>
<dbReference type="GO" id="GO:0046872">
    <property type="term" value="F:metal ion binding"/>
    <property type="evidence" value="ECO:0007669"/>
    <property type="project" value="UniProtKB-KW"/>
</dbReference>
<feature type="compositionally biased region" description="Polar residues" evidence="8">
    <location>
        <begin position="82"/>
        <end position="98"/>
    </location>
</feature>
<feature type="compositionally biased region" description="Basic and acidic residues" evidence="8">
    <location>
        <begin position="106"/>
        <end position="124"/>
    </location>
</feature>
<keyword evidence="6 7" id="KW-0472">Membrane</keyword>
<dbReference type="Gene3D" id="3.40.1110.10">
    <property type="entry name" value="Calcium-transporting ATPase, cytoplasmic domain N"/>
    <property type="match status" value="1"/>
</dbReference>
<dbReference type="InterPro" id="IPR023298">
    <property type="entry name" value="ATPase_P-typ_TM_dom_sf"/>
</dbReference>
<protein>
    <submittedName>
        <fullName evidence="10">Heavy metal translocatin</fullName>
    </submittedName>
</protein>
<dbReference type="SUPFAM" id="SSF56784">
    <property type="entry name" value="HAD-like"/>
    <property type="match status" value="1"/>
</dbReference>
<feature type="domain" description="P-type ATPase A" evidence="9">
    <location>
        <begin position="478"/>
        <end position="568"/>
    </location>
</feature>
<accession>A0A6A6XR69</accession>
<feature type="transmembrane region" description="Helical" evidence="7">
    <location>
        <begin position="584"/>
        <end position="606"/>
    </location>
</feature>
<dbReference type="PROSITE" id="PS01047">
    <property type="entry name" value="HMA_1"/>
    <property type="match status" value="1"/>
</dbReference>
<dbReference type="GO" id="GO:0016887">
    <property type="term" value="F:ATP hydrolysis activity"/>
    <property type="evidence" value="ECO:0007669"/>
    <property type="project" value="InterPro"/>
</dbReference>
<name>A0A6A6XR69_9PLEO</name>
<dbReference type="Pfam" id="PF00702">
    <property type="entry name" value="Hydrolase"/>
    <property type="match status" value="1"/>
</dbReference>
<dbReference type="PRINTS" id="PR00120">
    <property type="entry name" value="HATPASE"/>
</dbReference>
<reference evidence="10" key="1">
    <citation type="journal article" date="2020" name="Stud. Mycol.">
        <title>101 Dothideomycetes genomes: a test case for predicting lifestyles and emergence of pathogens.</title>
        <authorList>
            <person name="Haridas S."/>
            <person name="Albert R."/>
            <person name="Binder M."/>
            <person name="Bloem J."/>
            <person name="Labutti K."/>
            <person name="Salamov A."/>
            <person name="Andreopoulos B."/>
            <person name="Baker S."/>
            <person name="Barry K."/>
            <person name="Bills G."/>
            <person name="Bluhm B."/>
            <person name="Cannon C."/>
            <person name="Castanera R."/>
            <person name="Culley D."/>
            <person name="Daum C."/>
            <person name="Ezra D."/>
            <person name="Gonzalez J."/>
            <person name="Henrissat B."/>
            <person name="Kuo A."/>
            <person name="Liang C."/>
            <person name="Lipzen A."/>
            <person name="Lutzoni F."/>
            <person name="Magnuson J."/>
            <person name="Mondo S."/>
            <person name="Nolan M."/>
            <person name="Ohm R."/>
            <person name="Pangilinan J."/>
            <person name="Park H.-J."/>
            <person name="Ramirez L."/>
            <person name="Alfaro M."/>
            <person name="Sun H."/>
            <person name="Tritt A."/>
            <person name="Yoshinaga Y."/>
            <person name="Zwiers L.-H."/>
            <person name="Turgeon B."/>
            <person name="Goodwin S."/>
            <person name="Spatafora J."/>
            <person name="Crous P."/>
            <person name="Grigoriev I."/>
        </authorList>
    </citation>
    <scope>NUCLEOTIDE SEQUENCE</scope>
    <source>
        <strain evidence="10">CBS 109.77</strain>
    </source>
</reference>
<dbReference type="SUPFAM" id="SSF55008">
    <property type="entry name" value="HMA, heavy metal-associated domain"/>
    <property type="match status" value="1"/>
</dbReference>
<evidence type="ECO:0000256" key="8">
    <source>
        <dbReference type="SAM" id="MobiDB-lite"/>
    </source>
</evidence>